<dbReference type="Pfam" id="PF07005">
    <property type="entry name" value="SBD_N"/>
    <property type="match status" value="1"/>
</dbReference>
<organism evidence="9 10">
    <name type="scientific">Bosea vaviloviae</name>
    <dbReference type="NCBI Taxonomy" id="1526658"/>
    <lineage>
        <taxon>Bacteria</taxon>
        <taxon>Pseudomonadati</taxon>
        <taxon>Pseudomonadota</taxon>
        <taxon>Alphaproteobacteria</taxon>
        <taxon>Hyphomicrobiales</taxon>
        <taxon>Boseaceae</taxon>
        <taxon>Bosea</taxon>
    </lineage>
</organism>
<dbReference type="InterPro" id="IPR037051">
    <property type="entry name" value="4-carb_acid_sugar_kinase_N_sf"/>
</dbReference>
<dbReference type="AlphaFoldDB" id="A0A1D7TYJ8"/>
<dbReference type="Gene3D" id="3.40.980.20">
    <property type="entry name" value="Four-carbon acid sugar kinase, nucleotide binding domain"/>
    <property type="match status" value="1"/>
</dbReference>
<evidence type="ECO:0000256" key="3">
    <source>
        <dbReference type="ARBA" id="ARBA00022741"/>
    </source>
</evidence>
<keyword evidence="3" id="KW-0547">Nucleotide-binding</keyword>
<evidence type="ECO:0000256" key="4">
    <source>
        <dbReference type="ARBA" id="ARBA00022777"/>
    </source>
</evidence>
<dbReference type="RefSeq" id="WP_069689415.1">
    <property type="nucleotide sequence ID" value="NZ_CP017147.1"/>
</dbReference>
<evidence type="ECO:0000256" key="5">
    <source>
        <dbReference type="ARBA" id="ARBA00022840"/>
    </source>
</evidence>
<evidence type="ECO:0000259" key="7">
    <source>
        <dbReference type="Pfam" id="PF07005"/>
    </source>
</evidence>
<evidence type="ECO:0000259" key="8">
    <source>
        <dbReference type="Pfam" id="PF17042"/>
    </source>
</evidence>
<comment type="similarity">
    <text evidence="1">Belongs to the four-carbon acid sugar kinase family.</text>
</comment>
<sequence>MTNPSPLYGWYGDDFTGATDTLSALAEQGRRALLFLRIPTPEQLIAAGPLDAIGIAGATRSMEPVAMAAELDEAGRFFAGQGVALLHYKCCSTFDSAPLIGSIGAAVKALRPYFQNPFLPILGGQPNLGRYCLFGNLFAAAGIGGVVHRIDRHPTMSVHPVTPMAEADLRRHLTAQGLERIALLDYRNWDDGAEDALMACLATEPGAVLLDIARASDLPVIGKLISQRAQAQPMLAVGPSSVAQALAGLWGVQDEVAGARAVPDARGAPWRRDGPVLALVGSLSPVTRAQVEVATGFAKLAIEPRRLLDDAAYAEALRQEALRRLAEGHVMLITERPSQAPENAGSVAAATGLLLRGIIAQARLSRLVVAGGDTSSLAVKSLDIWGLSYRGPLASGAPLCRTHSDDPRLDDLDIVLKGGQMGPVDFFARATAG</sequence>
<dbReference type="InterPro" id="IPR010737">
    <property type="entry name" value="4-carb_acid_sugar_kinase_N"/>
</dbReference>
<keyword evidence="6" id="KW-0119">Carbohydrate metabolism</keyword>
<dbReference type="Proteomes" id="UP000094969">
    <property type="component" value="Chromosome"/>
</dbReference>
<dbReference type="KEGG" id="bvv:BHK69_06665"/>
<dbReference type="SUPFAM" id="SSF142764">
    <property type="entry name" value="YgbK-like"/>
    <property type="match status" value="1"/>
</dbReference>
<gene>
    <name evidence="9" type="ORF">BHK69_06665</name>
</gene>
<name>A0A1D7TYJ8_9HYPH</name>
<evidence type="ECO:0000313" key="10">
    <source>
        <dbReference type="Proteomes" id="UP000094969"/>
    </source>
</evidence>
<keyword evidence="5" id="KW-0067">ATP-binding</keyword>
<dbReference type="Pfam" id="PF17042">
    <property type="entry name" value="NBD_C"/>
    <property type="match status" value="1"/>
</dbReference>
<keyword evidence="10" id="KW-1185">Reference proteome</keyword>
<accession>A0A1D7TYJ8</accession>
<dbReference type="GO" id="GO:0005524">
    <property type="term" value="F:ATP binding"/>
    <property type="evidence" value="ECO:0007669"/>
    <property type="project" value="UniProtKB-KW"/>
</dbReference>
<evidence type="ECO:0000256" key="6">
    <source>
        <dbReference type="ARBA" id="ARBA00023277"/>
    </source>
</evidence>
<keyword evidence="2" id="KW-0808">Transferase</keyword>
<keyword evidence="4" id="KW-0418">Kinase</keyword>
<proteinExistence type="inferred from homology"/>
<feature type="domain" description="Four-carbon acid sugar kinase N-terminal" evidence="7">
    <location>
        <begin position="9"/>
        <end position="246"/>
    </location>
</feature>
<protein>
    <submittedName>
        <fullName evidence="9">Uncharacterized protein</fullName>
    </submittedName>
</protein>
<feature type="domain" description="Four-carbon acid sugar kinase nucleotide binding" evidence="8">
    <location>
        <begin position="277"/>
        <end position="427"/>
    </location>
</feature>
<dbReference type="Gene3D" id="3.40.50.10840">
    <property type="entry name" value="Putative sugar-binding, N-terminal domain"/>
    <property type="match status" value="1"/>
</dbReference>
<dbReference type="InterPro" id="IPR042213">
    <property type="entry name" value="NBD_C_sf"/>
</dbReference>
<reference evidence="9 10" key="1">
    <citation type="journal article" date="2015" name="Antonie Van Leeuwenhoek">
        <title>Bosea vaviloviae sp. nov., a new species of slow-growing rhizobia isolated from nodules of the relict species Vavilovia formosa (Stev.) Fed.</title>
        <authorList>
            <person name="Safronova V.I."/>
            <person name="Kuznetsova I.G."/>
            <person name="Sazanova A.L."/>
            <person name="Kimeklis A.K."/>
            <person name="Belimov A.A."/>
            <person name="Andronov E.E."/>
            <person name="Pinaev A.G."/>
            <person name="Chizhevskaya E.P."/>
            <person name="Pukhaev A.R."/>
            <person name="Popov K.P."/>
            <person name="Willems A."/>
            <person name="Tikhonovich I.A."/>
        </authorList>
    </citation>
    <scope>NUCLEOTIDE SEQUENCE [LARGE SCALE GENOMIC DNA]</scope>
    <source>
        <strain evidence="9 10">Vaf18</strain>
    </source>
</reference>
<dbReference type="STRING" id="1526658.BHK69_06665"/>
<dbReference type="OrthoDB" id="7686359at2"/>
<dbReference type="GO" id="GO:0016301">
    <property type="term" value="F:kinase activity"/>
    <property type="evidence" value="ECO:0007669"/>
    <property type="project" value="UniProtKB-KW"/>
</dbReference>
<dbReference type="EMBL" id="CP017147">
    <property type="protein sequence ID" value="AOO80195.1"/>
    <property type="molecule type" value="Genomic_DNA"/>
</dbReference>
<evidence type="ECO:0000256" key="2">
    <source>
        <dbReference type="ARBA" id="ARBA00022679"/>
    </source>
</evidence>
<evidence type="ECO:0000313" key="9">
    <source>
        <dbReference type="EMBL" id="AOO80195.1"/>
    </source>
</evidence>
<evidence type="ECO:0000256" key="1">
    <source>
        <dbReference type="ARBA" id="ARBA00005715"/>
    </source>
</evidence>
<dbReference type="InterPro" id="IPR031475">
    <property type="entry name" value="NBD_C"/>
</dbReference>